<dbReference type="GO" id="GO:0005634">
    <property type="term" value="C:nucleus"/>
    <property type="evidence" value="ECO:0007669"/>
    <property type="project" value="TreeGrafter"/>
</dbReference>
<evidence type="ECO:0000256" key="7">
    <source>
        <dbReference type="ARBA" id="ARBA00022723"/>
    </source>
</evidence>
<dbReference type="InterPro" id="IPR013083">
    <property type="entry name" value="Znf_RING/FYVE/PHD"/>
</dbReference>
<feature type="compositionally biased region" description="Basic and acidic residues" evidence="14">
    <location>
        <begin position="494"/>
        <end position="504"/>
    </location>
</feature>
<dbReference type="InterPro" id="IPR004939">
    <property type="entry name" value="APC_su10/DOC_dom"/>
</dbReference>
<dbReference type="GO" id="GO:0005886">
    <property type="term" value="C:plasma membrane"/>
    <property type="evidence" value="ECO:0007669"/>
    <property type="project" value="TreeGrafter"/>
</dbReference>
<dbReference type="SUPFAM" id="SSF57850">
    <property type="entry name" value="RING/U-box"/>
    <property type="match status" value="1"/>
</dbReference>
<dbReference type="Gene3D" id="2.60.40.10">
    <property type="entry name" value="Immunoglobulins"/>
    <property type="match status" value="1"/>
</dbReference>
<sequence length="2405" mass="264357">GHSNERLFLRDFVRCTAGSSGGRLARWLQPTSRIDPANCRLAVADGDELRCGWPANVTLITRDQYGDVAHTPHVKVEVRAMPIDKKNIGNCDGSRKIRRVSQSDATTSAGLPPPPLHIPYEHTIKDKMCFHSITVMKPFQNYSFEELRYFSPPVKRSVENMLVRPNGDGTYSATWTPASVGCYSIVACIDGYDMEEVYKVEVKEPPQGMLPPNQNMAKKSTHQPSKLRKFVAKNSAGLRIRAHPSLQSEQIGVVPVNGTIAFIDEIHNDDGVWLRLSADTIKQYCNISVIEAWCLQYNQYLGKTLLLPVEEPKTILDQVITDTIMRKLPEIQDKNKVPGTSVTYQVIKCGASGHNVRSRPSIKAPPVGMLVLGNRIGATEYTVNSEGCWVKLDQSTKEKYCFNVDTDAWSLAIGQNNMLYLGGVSDVENSPKLSECDSSFRKQKRGFNFSCKPGEANFSFSGQSASPIHSLGSEEAGSTNPFVFGEANLSESPKIAKKERKEGKLSSLPRWLHSEENERVPDQSGTCGSPVKQFVELGANGNGITPPDTPKKSHSSKGTISPKIPSRTSSPVAIPCKTAMQDSTSSSPQIFGSPRSMAVSPLVCGTGHELQTRRGSNQSDTSALLSSLTRDISQSPSQATQPKELLPSPSISSMHTKGESSPPNSPSLKKECVESDQSPKKLTQTGTQTSPEGSNNVPVKTNFSIGTAGREERISPKMSRKDRGISKNRPKRSISPATQQIPLNVKSFHVASEPVKQAMSPSVAEALRAVFAAFLWHEGIVHDAMACASFLKFHPTLPKQGALVVTRHQDLAIDKRRKELTKEEKARQRHSVEVSNAGIYLHIQPATLESLTKSAANASANRSRRKPGEGSIKEESEKCTGIDSYGYQTISVLPPALKSLVYLWEELTANCLHAFSQKIPPSSPCGGGAKNKVKCSKDSQDKNAAMDKESKKLRKKKMPPRNYLEDLGSVAGYYQSSSVDTLCELCGESFPHPVTYHMHQSHPGCGQHAGGKGYNSGGAYCLGWAGNCGDGGVPGSSWYLLCENCREKYMKSGGRKQINIRHKTFSNKKLSRTGSSLANISLEPHVIMKNNAMFLLDLASSAESGISQQRRPSSIMPSLSENITPPDTTGPFGPPPPFQCLQSLEANQGRDETVLYKSALEKHDAQEGFMSRPSTSGQRPLSEVSVSDDSDGGKGLRFHRSVSMGTNGMPWLKSGHDGRIIMMRKRNNSSCEGNVEVGSSLLCNPSAALQKLIPNKDNLSSVVLKSDFPNTDHNEGLALLTRPVMQFIMQQHDLDALQLAMKQALRKAMCRVYAMQALNWLLRSVTQPVCLHDLLWWFVTSLTPIEVEAECEEDNRLPIKEDEQDLNICEHPLSDIAIAGDAVHPLGSTFHSLLQTIADLMVLLPIGSALQQMAIRCWGIRFAPSDHSFLHRSQVFSNISKILSRTEEMEDFTTSMHDSFLHQITSTVECLKDITSNLEIKASSRQAMIGSLTDNSTETFWESGDEDRNKTKSLTIICPQGHCPVLVCVHVDNCRDLGNKISSITFYSGQNTDELIKLRTVEVETRLLGGWVNCPITECCNSVVRLELKGPDNSVRVRQIRVLGNIEGESLKVGKQYTASTLQRKNCEAETLRVFRLITSQVFGKLLQGEDGQATSQEMGAVSLSDNGDPNEESIDLREHMVGILFSRSKLTHLQKQVIVHIVQAIRKETERVHDEWEASLSTSSGYSVSSPDGVKNTDTYCFEMLSMVLALSGSSMGRAYLSHQCGLLADLLTLLHTGSARVQRQVTSLLRRMLPEIGPESFCKVLGIRKLPARDFSIVSASSKDSPGHFDVNQVGVLDVFLSVIAKALTLQVKVRSKSGGGGAATKEINTVTLATSIQPKDIVSARWWLRGHVNKKLAEVIVNLIRDMTAGKLSEAWANVAKSAIAENILNLTYLSEEQKVPSNCLRTPTLWLSLASLCVLNEEHVERLSSGQWKQAEGQPAPPRPTCGNHDDGETIAVIQCSHCGNLCADCDRYLHLHRKTRNHQRQVCKEEEEAIKVELHEGCGRTKLFWLLALADPRTLKALIEFREGGTRTKGVGMSGVCRFCGTTGNSGLLAIGNVCADHECQEYGRAACTKILSCGHLCGGVLGESKCLPCLHGCSGDSSLRQDADDMCMVCFTEALSCAPAIQLGCGHVFHLHCSKAVLIKRWPGPRITFSFMLCPICKEEMKHEELQDLLAPIRELHRDVRRKALMRLEYEGLHKAEAVVTPGGRFYNDPAAYAMDRYAYYVCFKCKKAYYGGEARCDAEQGEQYDPRELVCGACSDVARAQMCPKHGTDFLEYKCRYCCSVAVFFCFGTTHFCNACHDDFQRVTNLPKNELPSCPAGPKAKQLDGEECPLHVKHPPTGEEFALGCGVCRNAHTF</sequence>
<evidence type="ECO:0000256" key="3">
    <source>
        <dbReference type="ARBA" id="ARBA00004906"/>
    </source>
</evidence>
<evidence type="ECO:0000256" key="9">
    <source>
        <dbReference type="ARBA" id="ARBA00022771"/>
    </source>
</evidence>
<feature type="compositionally biased region" description="Basic and acidic residues" evidence="14">
    <location>
        <begin position="709"/>
        <end position="725"/>
    </location>
</feature>
<dbReference type="InterPro" id="IPR001841">
    <property type="entry name" value="Znf_RING"/>
</dbReference>
<keyword evidence="9 13" id="KW-0863">Zinc-finger</keyword>
<protein>
    <recommendedName>
        <fullName evidence="5">RCR-type E3 ubiquitin transferase</fullName>
        <ecNumber evidence="5">2.3.2.33</ecNumber>
    </recommendedName>
</protein>
<keyword evidence="8" id="KW-0677">Repeat</keyword>
<reference evidence="18 19" key="1">
    <citation type="submission" date="2019-01" db="EMBL/GenBank/DDBJ databases">
        <authorList>
            <person name="Sayadi A."/>
        </authorList>
    </citation>
    <scope>NUCLEOTIDE SEQUENCE [LARGE SCALE GENOMIC DNA]</scope>
</reference>
<keyword evidence="7" id="KW-0479">Metal-binding</keyword>
<keyword evidence="11" id="KW-0862">Zinc</keyword>
<dbReference type="Gene3D" id="3.30.40.10">
    <property type="entry name" value="Zinc/RING finger domain, C3HC4 (zinc finger)"/>
    <property type="match status" value="1"/>
</dbReference>
<dbReference type="InterPro" id="IPR013783">
    <property type="entry name" value="Ig-like_fold"/>
</dbReference>
<dbReference type="OrthoDB" id="6050183at2759"/>
<evidence type="ECO:0000313" key="19">
    <source>
        <dbReference type="Proteomes" id="UP000410492"/>
    </source>
</evidence>
<dbReference type="InterPro" id="IPR014756">
    <property type="entry name" value="Ig_E-set"/>
</dbReference>
<feature type="region of interest" description="Disordered" evidence="14">
    <location>
        <begin position="608"/>
        <end position="734"/>
    </location>
</feature>
<evidence type="ECO:0000259" key="16">
    <source>
        <dbReference type="PROSITE" id="PS50157"/>
    </source>
</evidence>
<evidence type="ECO:0000256" key="8">
    <source>
        <dbReference type="ARBA" id="ARBA00022737"/>
    </source>
</evidence>
<dbReference type="GO" id="GO:0007411">
    <property type="term" value="P:axon guidance"/>
    <property type="evidence" value="ECO:0007669"/>
    <property type="project" value="TreeGrafter"/>
</dbReference>
<evidence type="ECO:0000256" key="11">
    <source>
        <dbReference type="ARBA" id="ARBA00022833"/>
    </source>
</evidence>
<dbReference type="CDD" id="cd19799">
    <property type="entry name" value="Bbox2_MYCBP2"/>
    <property type="match status" value="1"/>
</dbReference>
<dbReference type="SUPFAM" id="SSF49785">
    <property type="entry name" value="Galactose-binding domain-like"/>
    <property type="match status" value="1"/>
</dbReference>
<feature type="compositionally biased region" description="Basic and acidic residues" evidence="14">
    <location>
        <begin position="512"/>
        <end position="521"/>
    </location>
</feature>
<feature type="compositionally biased region" description="Polar residues" evidence="14">
    <location>
        <begin position="613"/>
        <end position="641"/>
    </location>
</feature>
<dbReference type="PANTHER" id="PTHR45943">
    <property type="entry name" value="E3 UBIQUITIN-PROTEIN LIGASE MYCBP2"/>
    <property type="match status" value="1"/>
</dbReference>
<dbReference type="GO" id="GO:0008582">
    <property type="term" value="P:regulation of synaptic assembly at neuromuscular junction"/>
    <property type="evidence" value="ECO:0007669"/>
    <property type="project" value="TreeGrafter"/>
</dbReference>
<feature type="region of interest" description="Disordered" evidence="14">
    <location>
        <begin position="854"/>
        <end position="877"/>
    </location>
</feature>
<dbReference type="SUPFAM" id="SSF81296">
    <property type="entry name" value="E set domains"/>
    <property type="match status" value="1"/>
</dbReference>
<dbReference type="FunFam" id="3.30.40.10:FF:000078">
    <property type="entry name" value="E3 ubiquitin-protein ligase MYCBP2 isoform X1"/>
    <property type="match status" value="1"/>
</dbReference>
<dbReference type="InterPro" id="IPR013087">
    <property type="entry name" value="Znf_C2H2_type"/>
</dbReference>
<dbReference type="PROSITE" id="PS50157">
    <property type="entry name" value="ZINC_FINGER_C2H2_2"/>
    <property type="match status" value="1"/>
</dbReference>
<dbReference type="CDD" id="cd16463">
    <property type="entry name" value="RING-H2_PHR"/>
    <property type="match status" value="1"/>
</dbReference>
<feature type="non-terminal residue" evidence="18">
    <location>
        <position position="1"/>
    </location>
</feature>
<feature type="region of interest" description="Disordered" evidence="14">
    <location>
        <begin position="1105"/>
        <end position="1134"/>
    </location>
</feature>
<comment type="catalytic activity">
    <reaction evidence="1">
        <text>[E2 ubiquitin-conjugating enzyme]-S-ubiquitinyl-L-cysteine + [acceptor protein]-L-threonine = [E2 ubiquitin-conjugating enzyme]-L-cysteine + [acceptor protein]-3-O-ubiquitinyl-L-threonine.</text>
        <dbReference type="EC" id="2.3.2.33"/>
    </reaction>
</comment>
<evidence type="ECO:0000256" key="6">
    <source>
        <dbReference type="ARBA" id="ARBA00022679"/>
    </source>
</evidence>
<proteinExistence type="inferred from homology"/>
<dbReference type="InterPro" id="IPR008979">
    <property type="entry name" value="Galactose-bd-like_sf"/>
</dbReference>
<dbReference type="FunFam" id="2.60.120.260:FF:000011">
    <property type="entry name" value="E3 ubiquitin-protein ligase MYCBP2 isoform X1"/>
    <property type="match status" value="1"/>
</dbReference>
<evidence type="ECO:0000256" key="14">
    <source>
        <dbReference type="SAM" id="MobiDB-lite"/>
    </source>
</evidence>
<feature type="compositionally biased region" description="Polar residues" evidence="14">
    <location>
        <begin position="680"/>
        <end position="705"/>
    </location>
</feature>
<evidence type="ECO:0000256" key="1">
    <source>
        <dbReference type="ARBA" id="ARBA00000333"/>
    </source>
</evidence>
<comment type="subcellular location">
    <subcellularLocation>
        <location evidence="2">Cell projection</location>
        <location evidence="2">Axon</location>
    </subcellularLocation>
</comment>
<accession>A0A653C4Z4</accession>
<dbReference type="GO" id="GO:0030424">
    <property type="term" value="C:axon"/>
    <property type="evidence" value="ECO:0007669"/>
    <property type="project" value="UniProtKB-SubCell"/>
</dbReference>
<comment type="pathway">
    <text evidence="3">Protein modification; protein ubiquitination.</text>
</comment>
<organism evidence="18 19">
    <name type="scientific">Callosobruchus maculatus</name>
    <name type="common">Southern cowpea weevil</name>
    <name type="synonym">Pulse bruchid</name>
    <dbReference type="NCBI Taxonomy" id="64391"/>
    <lineage>
        <taxon>Eukaryota</taxon>
        <taxon>Metazoa</taxon>
        <taxon>Ecdysozoa</taxon>
        <taxon>Arthropoda</taxon>
        <taxon>Hexapoda</taxon>
        <taxon>Insecta</taxon>
        <taxon>Pterygota</taxon>
        <taxon>Neoptera</taxon>
        <taxon>Endopterygota</taxon>
        <taxon>Coleoptera</taxon>
        <taxon>Polyphaga</taxon>
        <taxon>Cucujiformia</taxon>
        <taxon>Chrysomeloidea</taxon>
        <taxon>Chrysomelidae</taxon>
        <taxon>Bruchinae</taxon>
        <taxon>Bruchini</taxon>
        <taxon>Callosobruchus</taxon>
    </lineage>
</organism>
<feature type="region of interest" description="Disordered" evidence="14">
    <location>
        <begin position="923"/>
        <end position="959"/>
    </location>
</feature>
<feature type="compositionally biased region" description="Polar residues" evidence="14">
    <location>
        <begin position="1105"/>
        <end position="1123"/>
    </location>
</feature>
<evidence type="ECO:0000256" key="2">
    <source>
        <dbReference type="ARBA" id="ARBA00004489"/>
    </source>
</evidence>
<feature type="compositionally biased region" description="Basic and acidic residues" evidence="14">
    <location>
        <begin position="668"/>
        <end position="679"/>
    </location>
</feature>
<feature type="compositionally biased region" description="Basic and acidic residues" evidence="14">
    <location>
        <begin position="935"/>
        <end position="950"/>
    </location>
</feature>
<feature type="region of interest" description="Disordered" evidence="14">
    <location>
        <begin position="1164"/>
        <end position="1201"/>
    </location>
</feature>
<name>A0A653C4Z4_CALMS</name>
<evidence type="ECO:0000256" key="10">
    <source>
        <dbReference type="ARBA" id="ARBA00022786"/>
    </source>
</evidence>
<feature type="region of interest" description="Disordered" evidence="14">
    <location>
        <begin position="494"/>
        <end position="572"/>
    </location>
</feature>
<dbReference type="PROSITE" id="PS50089">
    <property type="entry name" value="ZF_RING_2"/>
    <property type="match status" value="1"/>
</dbReference>
<gene>
    <name evidence="18" type="ORF">CALMAC_LOCUS6291</name>
</gene>
<evidence type="ECO:0000259" key="15">
    <source>
        <dbReference type="PROSITE" id="PS50089"/>
    </source>
</evidence>
<dbReference type="Gene3D" id="2.60.120.260">
    <property type="entry name" value="Galactose-binding domain-like"/>
    <property type="match status" value="1"/>
</dbReference>
<evidence type="ECO:0000256" key="13">
    <source>
        <dbReference type="PROSITE-ProRule" id="PRU00042"/>
    </source>
</evidence>
<dbReference type="GO" id="GO:0008270">
    <property type="term" value="F:zinc ion binding"/>
    <property type="evidence" value="ECO:0007669"/>
    <property type="project" value="UniProtKB-KW"/>
</dbReference>
<dbReference type="Proteomes" id="UP000410492">
    <property type="component" value="Unassembled WGS sequence"/>
</dbReference>
<evidence type="ECO:0000256" key="5">
    <source>
        <dbReference type="ARBA" id="ARBA00012249"/>
    </source>
</evidence>
<feature type="domain" description="C2H2-type" evidence="16">
    <location>
        <begin position="981"/>
        <end position="1013"/>
    </location>
</feature>
<dbReference type="GO" id="GO:0099174">
    <property type="term" value="P:regulation of presynapse organization"/>
    <property type="evidence" value="ECO:0007669"/>
    <property type="project" value="UniProtKB-ARBA"/>
</dbReference>
<feature type="domain" description="RING-type" evidence="15">
    <location>
        <begin position="2157"/>
        <end position="2208"/>
    </location>
</feature>
<feature type="compositionally biased region" description="Polar residues" evidence="14">
    <location>
        <begin position="649"/>
        <end position="662"/>
    </location>
</feature>
<dbReference type="EC" id="2.3.2.33" evidence="5"/>
<dbReference type="GO" id="GO:0061630">
    <property type="term" value="F:ubiquitin protein ligase activity"/>
    <property type="evidence" value="ECO:0007669"/>
    <property type="project" value="UniProtKB-EC"/>
</dbReference>
<evidence type="ECO:0000256" key="4">
    <source>
        <dbReference type="ARBA" id="ARBA00005415"/>
    </source>
</evidence>
<evidence type="ECO:0000313" key="18">
    <source>
        <dbReference type="EMBL" id="VEN42991.1"/>
    </source>
</evidence>
<dbReference type="EMBL" id="CAACVG010006994">
    <property type="protein sequence ID" value="VEN42991.1"/>
    <property type="molecule type" value="Genomic_DNA"/>
</dbReference>
<feature type="compositionally biased region" description="Basic and acidic residues" evidence="14">
    <location>
        <begin position="866"/>
        <end position="877"/>
    </location>
</feature>
<dbReference type="SMART" id="SM01337">
    <property type="entry name" value="APC10"/>
    <property type="match status" value="1"/>
</dbReference>
<feature type="region of interest" description="Disordered" evidence="14">
    <location>
        <begin position="579"/>
        <end position="598"/>
    </location>
</feature>
<keyword evidence="6" id="KW-0808">Transferase</keyword>
<evidence type="ECO:0000256" key="12">
    <source>
        <dbReference type="ARBA" id="ARBA00023273"/>
    </source>
</evidence>
<feature type="domain" description="DOC" evidence="17">
    <location>
        <begin position="1450"/>
        <end position="1629"/>
    </location>
</feature>
<keyword evidence="10" id="KW-0833">Ubl conjugation pathway</keyword>
<dbReference type="PANTHER" id="PTHR45943:SF1">
    <property type="entry name" value="E3 UBIQUITIN-PROTEIN LIGASE MYCBP2"/>
    <property type="match status" value="1"/>
</dbReference>
<keyword evidence="19" id="KW-1185">Reference proteome</keyword>
<comment type="similarity">
    <text evidence="4">Belongs to the RING-Cys relay (RCR) family.</text>
</comment>
<feature type="compositionally biased region" description="Polar residues" evidence="14">
    <location>
        <begin position="580"/>
        <end position="590"/>
    </location>
</feature>
<dbReference type="PROSITE" id="PS51284">
    <property type="entry name" value="DOC"/>
    <property type="match status" value="1"/>
</dbReference>
<dbReference type="SMART" id="SM00184">
    <property type="entry name" value="RING"/>
    <property type="match status" value="1"/>
</dbReference>
<keyword evidence="12" id="KW-0966">Cell projection</keyword>
<evidence type="ECO:0000259" key="17">
    <source>
        <dbReference type="PROSITE" id="PS51284"/>
    </source>
</evidence>